<dbReference type="Proteomes" id="UP001164250">
    <property type="component" value="Chromosome 6"/>
</dbReference>
<dbReference type="EMBL" id="CM047902">
    <property type="protein sequence ID" value="KAJ0096055.1"/>
    <property type="molecule type" value="Genomic_DNA"/>
</dbReference>
<reference evidence="2" key="1">
    <citation type="journal article" date="2023" name="G3 (Bethesda)">
        <title>Genome assembly and association tests identify interacting loci associated with vigor, precocity, and sex in interspecific pistachio rootstocks.</title>
        <authorList>
            <person name="Palmer W."/>
            <person name="Jacygrad E."/>
            <person name="Sagayaradj S."/>
            <person name="Cavanaugh K."/>
            <person name="Han R."/>
            <person name="Bertier L."/>
            <person name="Beede B."/>
            <person name="Kafkas S."/>
            <person name="Golino D."/>
            <person name="Preece J."/>
            <person name="Michelmore R."/>
        </authorList>
    </citation>
    <scope>NUCLEOTIDE SEQUENCE [LARGE SCALE GENOMIC DNA]</scope>
</reference>
<gene>
    <name evidence="1" type="ORF">Patl1_15620</name>
</gene>
<protein>
    <submittedName>
        <fullName evidence="1">Uncharacterized protein</fullName>
    </submittedName>
</protein>
<evidence type="ECO:0000313" key="2">
    <source>
        <dbReference type="Proteomes" id="UP001164250"/>
    </source>
</evidence>
<accession>A0ACC1BAV8</accession>
<evidence type="ECO:0000313" key="1">
    <source>
        <dbReference type="EMBL" id="KAJ0096055.1"/>
    </source>
</evidence>
<organism evidence="1 2">
    <name type="scientific">Pistacia atlantica</name>
    <dbReference type="NCBI Taxonomy" id="434234"/>
    <lineage>
        <taxon>Eukaryota</taxon>
        <taxon>Viridiplantae</taxon>
        <taxon>Streptophyta</taxon>
        <taxon>Embryophyta</taxon>
        <taxon>Tracheophyta</taxon>
        <taxon>Spermatophyta</taxon>
        <taxon>Magnoliopsida</taxon>
        <taxon>eudicotyledons</taxon>
        <taxon>Gunneridae</taxon>
        <taxon>Pentapetalae</taxon>
        <taxon>rosids</taxon>
        <taxon>malvids</taxon>
        <taxon>Sapindales</taxon>
        <taxon>Anacardiaceae</taxon>
        <taxon>Pistacia</taxon>
    </lineage>
</organism>
<keyword evidence="2" id="KW-1185">Reference proteome</keyword>
<proteinExistence type="predicted"/>
<name>A0ACC1BAV8_9ROSI</name>
<comment type="caution">
    <text evidence="1">The sequence shown here is derived from an EMBL/GenBank/DDBJ whole genome shotgun (WGS) entry which is preliminary data.</text>
</comment>
<sequence>MELITGRKAIDATYPGYGSPSHMVLQYAD</sequence>